<feature type="transmembrane region" description="Helical" evidence="7">
    <location>
        <begin position="154"/>
        <end position="172"/>
    </location>
</feature>
<reference evidence="9 10" key="1">
    <citation type="submission" date="2017-10" db="EMBL/GenBank/DDBJ databases">
        <authorList>
            <person name="Banno H."/>
            <person name="Chua N.-H."/>
        </authorList>
    </citation>
    <scope>NUCLEOTIDE SEQUENCE [LARGE SCALE GENOMIC DNA]</scope>
    <source>
        <strain evidence="9">Vibrio tapetis CECT4600</strain>
    </source>
</reference>
<dbReference type="KEGG" id="vta:A3393"/>
<feature type="transmembrane region" description="Helical" evidence="7">
    <location>
        <begin position="7"/>
        <end position="28"/>
    </location>
</feature>
<evidence type="ECO:0000259" key="8">
    <source>
        <dbReference type="Pfam" id="PF01757"/>
    </source>
</evidence>
<feature type="transmembrane region" description="Helical" evidence="7">
    <location>
        <begin position="178"/>
        <end position="196"/>
    </location>
</feature>
<accession>A0A2N8ZHF3</accession>
<dbReference type="RefSeq" id="WP_102523686.1">
    <property type="nucleotide sequence ID" value="NZ_LT960611.1"/>
</dbReference>
<dbReference type="GO" id="GO:0005886">
    <property type="term" value="C:plasma membrane"/>
    <property type="evidence" value="ECO:0007669"/>
    <property type="project" value="UniProtKB-SubCell"/>
</dbReference>
<feature type="transmembrane region" description="Helical" evidence="7">
    <location>
        <begin position="208"/>
        <end position="227"/>
    </location>
</feature>
<evidence type="ECO:0000256" key="6">
    <source>
        <dbReference type="ARBA" id="ARBA00023136"/>
    </source>
</evidence>
<keyword evidence="6 7" id="KW-0472">Membrane</keyword>
<evidence type="ECO:0000256" key="5">
    <source>
        <dbReference type="ARBA" id="ARBA00022989"/>
    </source>
</evidence>
<feature type="transmembrane region" description="Helical" evidence="7">
    <location>
        <begin position="48"/>
        <end position="66"/>
    </location>
</feature>
<dbReference type="Pfam" id="PF01757">
    <property type="entry name" value="Acyl_transf_3"/>
    <property type="match status" value="1"/>
</dbReference>
<dbReference type="Proteomes" id="UP000235828">
    <property type="component" value="Chromosome A"/>
</dbReference>
<keyword evidence="3" id="KW-1003">Cell membrane</keyword>
<dbReference type="GO" id="GO:0016413">
    <property type="term" value="F:O-acetyltransferase activity"/>
    <property type="evidence" value="ECO:0007669"/>
    <property type="project" value="TreeGrafter"/>
</dbReference>
<feature type="transmembrane region" description="Helical" evidence="7">
    <location>
        <begin position="86"/>
        <end position="105"/>
    </location>
</feature>
<dbReference type="InterPro" id="IPR002656">
    <property type="entry name" value="Acyl_transf_3_dom"/>
</dbReference>
<proteinExistence type="inferred from homology"/>
<protein>
    <recommendedName>
        <fullName evidence="8">Acyltransferase 3 domain-containing protein</fullName>
    </recommendedName>
</protein>
<organism evidence="9 10">
    <name type="scientific">Vibrio tapetis subsp. tapetis</name>
    <dbReference type="NCBI Taxonomy" id="1671868"/>
    <lineage>
        <taxon>Bacteria</taxon>
        <taxon>Pseudomonadati</taxon>
        <taxon>Pseudomonadota</taxon>
        <taxon>Gammaproteobacteria</taxon>
        <taxon>Vibrionales</taxon>
        <taxon>Vibrionaceae</taxon>
        <taxon>Vibrio</taxon>
    </lineage>
</organism>
<keyword evidence="4 7" id="KW-0812">Transmembrane</keyword>
<evidence type="ECO:0000313" key="10">
    <source>
        <dbReference type="Proteomes" id="UP000235828"/>
    </source>
</evidence>
<feature type="domain" description="Acyltransferase 3" evidence="8">
    <location>
        <begin position="6"/>
        <end position="327"/>
    </location>
</feature>
<keyword evidence="10" id="KW-1185">Reference proteome</keyword>
<evidence type="ECO:0000256" key="7">
    <source>
        <dbReference type="SAM" id="Phobius"/>
    </source>
</evidence>
<dbReference type="AlphaFoldDB" id="A0A2N8ZHF3"/>
<feature type="transmembrane region" description="Helical" evidence="7">
    <location>
        <begin position="301"/>
        <end position="326"/>
    </location>
</feature>
<name>A0A2N8ZHF3_9VIBR</name>
<dbReference type="PANTHER" id="PTHR40074">
    <property type="entry name" value="O-ACETYLTRANSFERASE WECH"/>
    <property type="match status" value="1"/>
</dbReference>
<comment type="similarity">
    <text evidence="2">Belongs to the acyltransferase 3 family.</text>
</comment>
<evidence type="ECO:0000256" key="4">
    <source>
        <dbReference type="ARBA" id="ARBA00022692"/>
    </source>
</evidence>
<comment type="subcellular location">
    <subcellularLocation>
        <location evidence="1">Cell membrane</location>
        <topology evidence="1">Multi-pass membrane protein</topology>
    </subcellularLocation>
</comment>
<dbReference type="GO" id="GO:0009246">
    <property type="term" value="P:enterobacterial common antigen biosynthetic process"/>
    <property type="evidence" value="ECO:0007669"/>
    <property type="project" value="TreeGrafter"/>
</dbReference>
<evidence type="ECO:0000313" key="9">
    <source>
        <dbReference type="EMBL" id="SON51340.1"/>
    </source>
</evidence>
<evidence type="ECO:0000256" key="3">
    <source>
        <dbReference type="ARBA" id="ARBA00022475"/>
    </source>
</evidence>
<evidence type="ECO:0000256" key="2">
    <source>
        <dbReference type="ARBA" id="ARBA00007400"/>
    </source>
</evidence>
<sequence length="337" mass="38610">MTQRVLFFDLLRCLAAIAVVLIHALGPYRHLMGDIPFEHWSIAVGLNSVSRWAVPIFIMITGALLLSDARPFQAKVFFQKRFAKVLIPFFVWSAFYAVFSGWTSGGFDWQPVTQALGEFIHHETYYHLGFFYYFLPLYFLVPIYRWIITQHGETGIWLFIAIWLFTTALFLLDVDGPWSNQIWLFSGYLMLGYALYQVTPLTGRNLSLAVSFGVFSLLATIYWVIAGSVENGEYTVGRWLSYKTLNTVLAASMIFIMCRKFADGLSRSALKVIAFISRYSLGIYLLHPIFLWPLYQLELPLLHPLVGLPLWVIFSGGAALFSSWWLSKYKATAWLVP</sequence>
<keyword evidence="5 7" id="KW-1133">Transmembrane helix</keyword>
<feature type="transmembrane region" description="Helical" evidence="7">
    <location>
        <begin position="270"/>
        <end position="295"/>
    </location>
</feature>
<feature type="transmembrane region" description="Helical" evidence="7">
    <location>
        <begin position="125"/>
        <end position="147"/>
    </location>
</feature>
<dbReference type="PANTHER" id="PTHR40074:SF2">
    <property type="entry name" value="O-ACETYLTRANSFERASE WECH"/>
    <property type="match status" value="1"/>
</dbReference>
<gene>
    <name evidence="9" type="ORF">VTAP4600_A3393</name>
</gene>
<dbReference type="OrthoDB" id="1072135at2"/>
<dbReference type="EMBL" id="LT960611">
    <property type="protein sequence ID" value="SON51340.1"/>
    <property type="molecule type" value="Genomic_DNA"/>
</dbReference>
<feature type="transmembrane region" description="Helical" evidence="7">
    <location>
        <begin position="239"/>
        <end position="258"/>
    </location>
</feature>
<evidence type="ECO:0000256" key="1">
    <source>
        <dbReference type="ARBA" id="ARBA00004651"/>
    </source>
</evidence>